<dbReference type="InterPro" id="IPR013154">
    <property type="entry name" value="ADH-like_N"/>
</dbReference>
<dbReference type="RefSeq" id="XP_004364330.1">
    <property type="nucleotide sequence ID" value="XM_004364273.2"/>
</dbReference>
<dbReference type="PANTHER" id="PTHR44154">
    <property type="entry name" value="QUINONE OXIDOREDUCTASE"/>
    <property type="match status" value="1"/>
</dbReference>
<dbReference type="GO" id="GO:0003960">
    <property type="term" value="F:quinone reductase (NADPH) activity"/>
    <property type="evidence" value="ECO:0007669"/>
    <property type="project" value="TreeGrafter"/>
</dbReference>
<dbReference type="Proteomes" id="UP000008743">
    <property type="component" value="Unassembled WGS sequence"/>
</dbReference>
<sequence length="328" mass="34881">MYNAIRVAEFGAPAVMQLRSVAIPETLGASEVLVRVAAAGVNPVDTYIRKGNYASLPSLPYTPGKDGAGIVHRIGDSVSKVKAGDRVYLSGSKSGTYAEMTICDVSQVHHLPANVSFEKGASLGVPYATAYRALFQRCRARSAETVLVHGASGGVGLACVQFARVHGLTVIGTASSKSGRELILAQGAHHALDHSNDQYVKEVMDITKGQGVHIVMEMLANVNLEKDLTMIRRHGRIAIIGNRGSLDFNPRAIMSKEAELYGVQLGVLTSEEADEIHAAIWAGLTQGFLDPAVGSVFPLADAARAHEEIIDPPRGAVGKVILRPEIKQ</sequence>
<dbReference type="InterPro" id="IPR013149">
    <property type="entry name" value="ADH-like_C"/>
</dbReference>
<dbReference type="InterPro" id="IPR011032">
    <property type="entry name" value="GroES-like_sf"/>
</dbReference>
<dbReference type="OrthoDB" id="3941538at2759"/>
<dbReference type="InterPro" id="IPR020843">
    <property type="entry name" value="ER"/>
</dbReference>
<proteinExistence type="predicted"/>
<dbReference type="InterPro" id="IPR051603">
    <property type="entry name" value="Zinc-ADH_QOR/CCCR"/>
</dbReference>
<evidence type="ECO:0000259" key="2">
    <source>
        <dbReference type="SMART" id="SM00829"/>
    </source>
</evidence>
<dbReference type="GO" id="GO:0005829">
    <property type="term" value="C:cytosol"/>
    <property type="evidence" value="ECO:0007669"/>
    <property type="project" value="TreeGrafter"/>
</dbReference>
<dbReference type="PANTHER" id="PTHR44154:SF1">
    <property type="entry name" value="QUINONE OXIDOREDUCTASE"/>
    <property type="match status" value="1"/>
</dbReference>
<dbReference type="SUPFAM" id="SSF51735">
    <property type="entry name" value="NAD(P)-binding Rossmann-fold domains"/>
    <property type="match status" value="1"/>
</dbReference>
<dbReference type="InterPro" id="IPR036291">
    <property type="entry name" value="NAD(P)-bd_dom_sf"/>
</dbReference>
<dbReference type="SUPFAM" id="SSF50129">
    <property type="entry name" value="GroES-like"/>
    <property type="match status" value="1"/>
</dbReference>
<dbReference type="OMA" id="CDHTIDY"/>
<dbReference type="InParanoid" id="A0A0D2VJI6"/>
<feature type="domain" description="Enoyl reductase (ER)" evidence="2">
    <location>
        <begin position="11"/>
        <end position="322"/>
    </location>
</feature>
<organism evidence="3 4">
    <name type="scientific">Capsaspora owczarzaki (strain ATCC 30864)</name>
    <dbReference type="NCBI Taxonomy" id="595528"/>
    <lineage>
        <taxon>Eukaryota</taxon>
        <taxon>Filasterea</taxon>
        <taxon>Capsaspora</taxon>
    </lineage>
</organism>
<accession>A0A0D2VJI6</accession>
<protein>
    <submittedName>
        <fullName evidence="3">Zinc-binding alcohol dehydrogenase</fullName>
    </submittedName>
</protein>
<dbReference type="Pfam" id="PF00107">
    <property type="entry name" value="ADH_zinc_N"/>
    <property type="match status" value="1"/>
</dbReference>
<gene>
    <name evidence="3" type="ORF">CAOG_001462</name>
</gene>
<dbReference type="eggNOG" id="KOG1198">
    <property type="taxonomic scope" value="Eukaryota"/>
</dbReference>
<dbReference type="Gene3D" id="3.90.180.10">
    <property type="entry name" value="Medium-chain alcohol dehydrogenases, catalytic domain"/>
    <property type="match status" value="1"/>
</dbReference>
<dbReference type="GO" id="GO:0070402">
    <property type="term" value="F:NADPH binding"/>
    <property type="evidence" value="ECO:0007669"/>
    <property type="project" value="TreeGrafter"/>
</dbReference>
<dbReference type="FunFam" id="3.40.50.720:FF:000244">
    <property type="entry name" value="quinone oxidoreductase"/>
    <property type="match status" value="1"/>
</dbReference>
<dbReference type="FunCoup" id="A0A0D2VJI6">
    <property type="interactions" value="308"/>
</dbReference>
<dbReference type="CDD" id="cd08253">
    <property type="entry name" value="zeta_crystallin"/>
    <property type="match status" value="1"/>
</dbReference>
<evidence type="ECO:0000313" key="4">
    <source>
        <dbReference type="Proteomes" id="UP000008743"/>
    </source>
</evidence>
<evidence type="ECO:0000256" key="1">
    <source>
        <dbReference type="ARBA" id="ARBA00022857"/>
    </source>
</evidence>
<reference evidence="4" key="1">
    <citation type="submission" date="2011-02" db="EMBL/GenBank/DDBJ databases">
        <title>The Genome Sequence of Capsaspora owczarzaki ATCC 30864.</title>
        <authorList>
            <person name="Russ C."/>
            <person name="Cuomo C."/>
            <person name="Burger G."/>
            <person name="Gray M.W."/>
            <person name="Holland P.W.H."/>
            <person name="King N."/>
            <person name="Lang F.B.F."/>
            <person name="Roger A.J."/>
            <person name="Ruiz-Trillo I."/>
            <person name="Young S.K."/>
            <person name="Zeng Q."/>
            <person name="Gargeya S."/>
            <person name="Alvarado L."/>
            <person name="Berlin A."/>
            <person name="Chapman S.B."/>
            <person name="Chen Z."/>
            <person name="Freedman E."/>
            <person name="Gellesch M."/>
            <person name="Goldberg J."/>
            <person name="Griggs A."/>
            <person name="Gujja S."/>
            <person name="Heilman E."/>
            <person name="Heiman D."/>
            <person name="Howarth C."/>
            <person name="Mehta T."/>
            <person name="Neiman D."/>
            <person name="Pearson M."/>
            <person name="Roberts A."/>
            <person name="Saif S."/>
            <person name="Shea T."/>
            <person name="Shenoy N."/>
            <person name="Sisk P."/>
            <person name="Stolte C."/>
            <person name="Sykes S."/>
            <person name="White J."/>
            <person name="Yandava C."/>
            <person name="Haas B."/>
            <person name="Nusbaum C."/>
            <person name="Birren B."/>
        </authorList>
    </citation>
    <scope>NUCLEOTIDE SEQUENCE</scope>
    <source>
        <strain evidence="4">ATCC 30864</strain>
    </source>
</reference>
<evidence type="ECO:0000313" key="3">
    <source>
        <dbReference type="EMBL" id="KJE90112.1"/>
    </source>
</evidence>
<dbReference type="AlphaFoldDB" id="A0A0D2VJI6"/>
<dbReference type="GO" id="GO:0003730">
    <property type="term" value="F:mRNA 3'-UTR binding"/>
    <property type="evidence" value="ECO:0007669"/>
    <property type="project" value="TreeGrafter"/>
</dbReference>
<name>A0A0D2VJI6_CAPO3</name>
<dbReference type="PhylomeDB" id="A0A0D2VJI6"/>
<dbReference type="Gene3D" id="3.40.50.720">
    <property type="entry name" value="NAD(P)-binding Rossmann-like Domain"/>
    <property type="match status" value="1"/>
</dbReference>
<keyword evidence="4" id="KW-1185">Reference proteome</keyword>
<dbReference type="Pfam" id="PF08240">
    <property type="entry name" value="ADH_N"/>
    <property type="match status" value="1"/>
</dbReference>
<dbReference type="EMBL" id="KE346361">
    <property type="protein sequence ID" value="KJE90112.1"/>
    <property type="molecule type" value="Genomic_DNA"/>
</dbReference>
<keyword evidence="1" id="KW-0521">NADP</keyword>
<dbReference type="SMART" id="SM00829">
    <property type="entry name" value="PKS_ER"/>
    <property type="match status" value="1"/>
</dbReference>
<dbReference type="STRING" id="595528.A0A0D2VJI6"/>